<organism evidence="7 8">
    <name type="scientific">Candidatus Pantoea floridensis</name>
    <dbReference type="NCBI Taxonomy" id="1938870"/>
    <lineage>
        <taxon>Bacteria</taxon>
        <taxon>Pseudomonadati</taxon>
        <taxon>Pseudomonadota</taxon>
        <taxon>Gammaproteobacteria</taxon>
        <taxon>Enterobacterales</taxon>
        <taxon>Erwiniaceae</taxon>
        <taxon>Pantoea</taxon>
    </lineage>
</organism>
<dbReference type="GO" id="GO:0042597">
    <property type="term" value="C:periplasmic space"/>
    <property type="evidence" value="ECO:0007669"/>
    <property type="project" value="InterPro"/>
</dbReference>
<feature type="signal peptide" evidence="6">
    <location>
        <begin position="1"/>
        <end position="23"/>
    </location>
</feature>
<evidence type="ECO:0000256" key="4">
    <source>
        <dbReference type="PIRSR" id="PIRSR000029-1"/>
    </source>
</evidence>
<dbReference type="GO" id="GO:0022900">
    <property type="term" value="P:electron transport chain"/>
    <property type="evidence" value="ECO:0007669"/>
    <property type="project" value="InterPro"/>
</dbReference>
<dbReference type="Gene3D" id="1.20.120.10">
    <property type="entry name" value="Cytochrome c/b562"/>
    <property type="match status" value="1"/>
</dbReference>
<sequence length="129" mass="14177">MRNKHLIAMLSLSLLFSSASVFAADLEKDMDTLKDGLSVVKKTSDAQEMHTALGKMRQAATDAKQSTPEKLQGQPADSAQIKDFHAGLDSLIAQIDVVDQLAQANKLDEAKTEAKKLEDIRNANHKKFR</sequence>
<comment type="function">
    <text evidence="1">Electron-transport protein of unknown function.</text>
</comment>
<evidence type="ECO:0000256" key="2">
    <source>
        <dbReference type="ARBA" id="ARBA00005523"/>
    </source>
</evidence>
<evidence type="ECO:0000313" key="7">
    <source>
        <dbReference type="EMBL" id="SOD37957.1"/>
    </source>
</evidence>
<protein>
    <submittedName>
        <fullName evidence="7">Soluble cytochrome b562</fullName>
    </submittedName>
</protein>
<keyword evidence="3 6" id="KW-0732">Signal</keyword>
<name>A0A286BUY3_9GAMM</name>
<feature type="chain" id="PRO_5013352568" evidence="6">
    <location>
        <begin position="24"/>
        <end position="129"/>
    </location>
</feature>
<accession>A0A286BUY3</accession>
<keyword evidence="4" id="KW-0479">Metal-binding</keyword>
<evidence type="ECO:0000256" key="1">
    <source>
        <dbReference type="ARBA" id="ARBA00002028"/>
    </source>
</evidence>
<dbReference type="Proteomes" id="UP000219271">
    <property type="component" value="Unassembled WGS sequence"/>
</dbReference>
<dbReference type="GO" id="GO:0005506">
    <property type="term" value="F:iron ion binding"/>
    <property type="evidence" value="ECO:0007669"/>
    <property type="project" value="InterPro"/>
</dbReference>
<dbReference type="RefSeq" id="WP_097095913.1">
    <property type="nucleotide sequence ID" value="NZ_OCMY01000001.1"/>
</dbReference>
<evidence type="ECO:0000256" key="5">
    <source>
        <dbReference type="SAM" id="MobiDB-lite"/>
    </source>
</evidence>
<keyword evidence="8" id="KW-1185">Reference proteome</keyword>
<keyword evidence="4" id="KW-0408">Iron</keyword>
<dbReference type="AlphaFoldDB" id="A0A286BUY3"/>
<dbReference type="NCBIfam" id="NF011632">
    <property type="entry name" value="PRK15058.1"/>
    <property type="match status" value="1"/>
</dbReference>
<dbReference type="PIRSF" id="PIRSF000029">
    <property type="entry name" value="Cytochrome_b562"/>
    <property type="match status" value="1"/>
</dbReference>
<dbReference type="EMBL" id="OCMY01000001">
    <property type="protein sequence ID" value="SOD37957.1"/>
    <property type="molecule type" value="Genomic_DNA"/>
</dbReference>
<comment type="similarity">
    <text evidence="2">Belongs to the cytochrome b562 family.</text>
</comment>
<dbReference type="InterPro" id="IPR009155">
    <property type="entry name" value="Cyt_b562"/>
</dbReference>
<feature type="region of interest" description="Disordered" evidence="5">
    <location>
        <begin position="53"/>
        <end position="77"/>
    </location>
</feature>
<dbReference type="GO" id="GO:0020037">
    <property type="term" value="F:heme binding"/>
    <property type="evidence" value="ECO:0007669"/>
    <property type="project" value="InterPro"/>
</dbReference>
<dbReference type="SUPFAM" id="SSF47175">
    <property type="entry name" value="Cytochromes"/>
    <property type="match status" value="1"/>
</dbReference>
<evidence type="ECO:0000256" key="3">
    <source>
        <dbReference type="ARBA" id="ARBA00022729"/>
    </source>
</evidence>
<evidence type="ECO:0000313" key="8">
    <source>
        <dbReference type="Proteomes" id="UP000219271"/>
    </source>
</evidence>
<dbReference type="InterPro" id="IPR010980">
    <property type="entry name" value="Cyt_c/b562"/>
</dbReference>
<gene>
    <name evidence="7" type="ORF">SAMN06273570_2339</name>
</gene>
<reference evidence="8" key="1">
    <citation type="submission" date="2017-09" db="EMBL/GenBank/DDBJ databases">
        <authorList>
            <person name="Varghese N."/>
            <person name="Submissions S."/>
        </authorList>
    </citation>
    <scope>NUCLEOTIDE SEQUENCE [LARGE SCALE GENOMIC DNA]</scope>
    <source>
        <strain evidence="8">JKS000234</strain>
    </source>
</reference>
<feature type="binding site" description="axial binding residue" evidence="4">
    <location>
        <position position="30"/>
    </location>
    <ligand>
        <name>heme b</name>
        <dbReference type="ChEBI" id="CHEBI:60344"/>
    </ligand>
    <ligandPart>
        <name>Fe</name>
        <dbReference type="ChEBI" id="CHEBI:18248"/>
    </ligandPart>
</feature>
<keyword evidence="4" id="KW-0349">Heme</keyword>
<dbReference type="GO" id="GO:0009055">
    <property type="term" value="F:electron transfer activity"/>
    <property type="evidence" value="ECO:0007669"/>
    <property type="project" value="InterPro"/>
</dbReference>
<dbReference type="OrthoDB" id="6539015at2"/>
<comment type="cofactor">
    <cofactor evidence="4">
        <name>heme b</name>
        <dbReference type="ChEBI" id="CHEBI:60344"/>
    </cofactor>
    <text evidence="4">Binds 1 heme b (iron(II)-protoporphyrin IX) group per molecule.</text>
</comment>
<evidence type="ECO:0000256" key="6">
    <source>
        <dbReference type="SAM" id="SignalP"/>
    </source>
</evidence>
<proteinExistence type="inferred from homology"/>
<dbReference type="Pfam" id="PF07361">
    <property type="entry name" value="Cytochrom_B562"/>
    <property type="match status" value="1"/>
</dbReference>
<feature type="binding site" description="axial binding residue" evidence="4">
    <location>
        <position position="125"/>
    </location>
    <ligand>
        <name>heme b</name>
        <dbReference type="ChEBI" id="CHEBI:60344"/>
    </ligand>
    <ligandPart>
        <name>Fe</name>
        <dbReference type="ChEBI" id="CHEBI:18248"/>
    </ligandPart>
</feature>